<feature type="transmembrane region" description="Helical" evidence="1">
    <location>
        <begin position="127"/>
        <end position="145"/>
    </location>
</feature>
<evidence type="ECO:0000256" key="1">
    <source>
        <dbReference type="SAM" id="Phobius"/>
    </source>
</evidence>
<reference evidence="2 3" key="1">
    <citation type="submission" date="2016-11" db="EMBL/GenBank/DDBJ databases">
        <authorList>
            <person name="Jaros S."/>
            <person name="Januszkiewicz K."/>
            <person name="Wedrychowicz H."/>
        </authorList>
    </citation>
    <scope>NUCLEOTIDE SEQUENCE [LARGE SCALE GENOMIC DNA]</scope>
    <source>
        <strain evidence="2 3">GAS95</strain>
    </source>
</reference>
<accession>A0A1N6KLT3</accession>
<evidence type="ECO:0008006" key="4">
    <source>
        <dbReference type="Google" id="ProtNLM"/>
    </source>
</evidence>
<name>A0A1N6KLT3_9BURK</name>
<keyword evidence="1" id="KW-1133">Transmembrane helix</keyword>
<dbReference type="AlphaFoldDB" id="A0A1N6KLT3"/>
<feature type="transmembrane region" description="Helical" evidence="1">
    <location>
        <begin position="345"/>
        <end position="372"/>
    </location>
</feature>
<keyword evidence="1" id="KW-0472">Membrane</keyword>
<dbReference type="EMBL" id="FSRU01000002">
    <property type="protein sequence ID" value="SIO57528.1"/>
    <property type="molecule type" value="Genomic_DNA"/>
</dbReference>
<proteinExistence type="predicted"/>
<feature type="transmembrane region" description="Helical" evidence="1">
    <location>
        <begin position="81"/>
        <end position="107"/>
    </location>
</feature>
<protein>
    <recommendedName>
        <fullName evidence="4">DUF2029 domain-containing protein</fullName>
    </recommendedName>
</protein>
<feature type="transmembrane region" description="Helical" evidence="1">
    <location>
        <begin position="12"/>
        <end position="30"/>
    </location>
</feature>
<feature type="transmembrane region" description="Helical" evidence="1">
    <location>
        <begin position="212"/>
        <end position="229"/>
    </location>
</feature>
<feature type="transmembrane region" description="Helical" evidence="1">
    <location>
        <begin position="181"/>
        <end position="200"/>
    </location>
</feature>
<evidence type="ECO:0000313" key="2">
    <source>
        <dbReference type="EMBL" id="SIO57528.1"/>
    </source>
</evidence>
<feature type="transmembrane region" description="Helical" evidence="1">
    <location>
        <begin position="273"/>
        <end position="293"/>
    </location>
</feature>
<keyword evidence="1" id="KW-0812">Transmembrane</keyword>
<gene>
    <name evidence="2" type="ORF">SAMN05444165_3888</name>
</gene>
<feature type="transmembrane region" description="Helical" evidence="1">
    <location>
        <begin position="378"/>
        <end position="396"/>
    </location>
</feature>
<sequence length="406" mass="44770">MDLRLPKKGWRTDLGVMAICALGLLVYFYTRPTPFLFWDTTVYERAVADLARGANPYRIDAGLPFVYHPLVLDVFAWLNRVIPLGVALIALYVASVGWFAFELALWLRADASRSGSGAARLVDRSPWLRGCASVMAAAAFGGVGVTSTISGNLTVFMHFALIAAFLRSGRRAGWMSKNMPLALLLVFSIIKPYFLVYLLVPLVTAWRGWRDLVRVGSVVVGFALSWWAVSRIDPVAYGEFMETLKYQVLDRGDLGYSFFSILVHLTLNDRLALAIHAVVSLSLLVLVTVAFAGEKPPPDRLGRVFFILYMVLTLTNPRMKEYDFFPGLVCFFIFLRATSKSAEWIILAGLCVSSIPLVVAGCTAAGLVLPGLYSAAKAWQIVGLSVATLAFAWTRVRPLGRRRACP</sequence>
<keyword evidence="3" id="KW-1185">Reference proteome</keyword>
<dbReference type="Proteomes" id="UP000185151">
    <property type="component" value="Unassembled WGS sequence"/>
</dbReference>
<organism evidence="2 3">
    <name type="scientific">Paraburkholderia phenazinium</name>
    <dbReference type="NCBI Taxonomy" id="60549"/>
    <lineage>
        <taxon>Bacteria</taxon>
        <taxon>Pseudomonadati</taxon>
        <taxon>Pseudomonadota</taxon>
        <taxon>Betaproteobacteria</taxon>
        <taxon>Burkholderiales</taxon>
        <taxon>Burkholderiaceae</taxon>
        <taxon>Paraburkholderia</taxon>
    </lineage>
</organism>
<evidence type="ECO:0000313" key="3">
    <source>
        <dbReference type="Proteomes" id="UP000185151"/>
    </source>
</evidence>